<keyword evidence="2" id="KW-1185">Reference proteome</keyword>
<organism evidence="1 2">
    <name type="scientific">Racocetra persica</name>
    <dbReference type="NCBI Taxonomy" id="160502"/>
    <lineage>
        <taxon>Eukaryota</taxon>
        <taxon>Fungi</taxon>
        <taxon>Fungi incertae sedis</taxon>
        <taxon>Mucoromycota</taxon>
        <taxon>Glomeromycotina</taxon>
        <taxon>Glomeromycetes</taxon>
        <taxon>Diversisporales</taxon>
        <taxon>Gigasporaceae</taxon>
        <taxon>Racocetra</taxon>
    </lineage>
</organism>
<comment type="caution">
    <text evidence="1">The sequence shown here is derived from an EMBL/GenBank/DDBJ whole genome shotgun (WGS) entry which is preliminary data.</text>
</comment>
<evidence type="ECO:0000313" key="1">
    <source>
        <dbReference type="EMBL" id="CAG8521721.1"/>
    </source>
</evidence>
<accession>A0ACA9LFP6</accession>
<protein>
    <submittedName>
        <fullName evidence="1">9751_t:CDS:1</fullName>
    </submittedName>
</protein>
<reference evidence="1" key="1">
    <citation type="submission" date="2021-06" db="EMBL/GenBank/DDBJ databases">
        <authorList>
            <person name="Kallberg Y."/>
            <person name="Tangrot J."/>
            <person name="Rosling A."/>
        </authorList>
    </citation>
    <scope>NUCLEOTIDE SEQUENCE</scope>
    <source>
        <strain evidence="1">MA461A</strain>
    </source>
</reference>
<sequence>LVIKVHFTVLARREVPISQSPPNIDDSNHDVSFLQVRGSIPLFWSQTPYSLKLKPTLERSADENAEAFAKHFDILLNAYEHTNSINLVESHGREAIIGTAFREAIQN</sequence>
<dbReference type="Proteomes" id="UP000789920">
    <property type="component" value="Unassembled WGS sequence"/>
</dbReference>
<evidence type="ECO:0000313" key="2">
    <source>
        <dbReference type="Proteomes" id="UP000789920"/>
    </source>
</evidence>
<dbReference type="EMBL" id="CAJVQC010003111">
    <property type="protein sequence ID" value="CAG8521721.1"/>
    <property type="molecule type" value="Genomic_DNA"/>
</dbReference>
<proteinExistence type="predicted"/>
<gene>
    <name evidence="1" type="ORF">RPERSI_LOCUS2733</name>
</gene>
<name>A0ACA9LFP6_9GLOM</name>
<feature type="non-terminal residue" evidence="1">
    <location>
        <position position="1"/>
    </location>
</feature>